<keyword evidence="2" id="KW-1185">Reference proteome</keyword>
<gene>
    <name evidence="1" type="ORF">SAMN05421659_105163</name>
</gene>
<dbReference type="RefSeq" id="WP_092452668.1">
    <property type="nucleotide sequence ID" value="NZ_FOJI01000005.1"/>
</dbReference>
<reference evidence="1 2" key="1">
    <citation type="submission" date="2016-10" db="EMBL/GenBank/DDBJ databases">
        <authorList>
            <person name="de Groot N.N."/>
        </authorList>
    </citation>
    <scope>NUCLEOTIDE SEQUENCE [LARGE SCALE GENOMIC DNA]</scope>
    <source>
        <strain evidence="1 2">DSM 9179</strain>
    </source>
</reference>
<protein>
    <submittedName>
        <fullName evidence="1">Uncharacterized protein</fullName>
    </submittedName>
</protein>
<evidence type="ECO:0000313" key="2">
    <source>
        <dbReference type="Proteomes" id="UP000199701"/>
    </source>
</evidence>
<dbReference type="EMBL" id="FOJI01000005">
    <property type="protein sequence ID" value="SEW15019.1"/>
    <property type="molecule type" value="Genomic_DNA"/>
</dbReference>
<proteinExistence type="predicted"/>
<evidence type="ECO:0000313" key="1">
    <source>
        <dbReference type="EMBL" id="SEW15019.1"/>
    </source>
</evidence>
<organism evidence="1 2">
    <name type="scientific">[Clostridium] fimetarium</name>
    <dbReference type="NCBI Taxonomy" id="99656"/>
    <lineage>
        <taxon>Bacteria</taxon>
        <taxon>Bacillati</taxon>
        <taxon>Bacillota</taxon>
        <taxon>Clostridia</taxon>
        <taxon>Lachnospirales</taxon>
        <taxon>Lachnospiraceae</taxon>
    </lineage>
</organism>
<name>A0A1I0PL14_9FIRM</name>
<dbReference type="OrthoDB" id="1795896at2"/>
<dbReference type="Proteomes" id="UP000199701">
    <property type="component" value="Unassembled WGS sequence"/>
</dbReference>
<accession>A0A1I0PL14</accession>
<dbReference type="AlphaFoldDB" id="A0A1I0PL14"/>
<sequence>MKNKDIISQAYKISDKYNVILKGNIKICGNVNCILFAHYCKSTLFYKDFFHVSSSIFRVNKIANKNLKEIKKLLVRNGYKKVWSKGVFSFYGDLRPLAVEAGFGKWSESGIISNEKYGTDFMITAIFYQ</sequence>